<comment type="cofactor">
    <cofactor evidence="6">
        <name>Mn(2+)</name>
        <dbReference type="ChEBI" id="CHEBI:29035"/>
    </cofactor>
</comment>
<feature type="domain" description="Amidohydrolase-related" evidence="7">
    <location>
        <begin position="69"/>
        <end position="354"/>
    </location>
</feature>
<dbReference type="EC" id="3.5.4.2" evidence="2 6"/>
<name>A0A2T5VFD5_9HYPH</name>
<comment type="similarity">
    <text evidence="1 6">Belongs to the metallo-dependent hydrolases superfamily. Adenine deaminase family.</text>
</comment>
<dbReference type="AlphaFoldDB" id="A0A2T5VFD5"/>
<comment type="caution">
    <text evidence="9">The sequence shown here is derived from an EMBL/GenBank/DDBJ whole genome shotgun (WGS) entry which is preliminary data.</text>
</comment>
<dbReference type="NCBIfam" id="TIGR01178">
    <property type="entry name" value="ade"/>
    <property type="match status" value="1"/>
</dbReference>
<dbReference type="SUPFAM" id="SSF51556">
    <property type="entry name" value="Metallo-dependent hydrolases"/>
    <property type="match status" value="1"/>
</dbReference>
<dbReference type="CDD" id="cd01295">
    <property type="entry name" value="AdeC"/>
    <property type="match status" value="1"/>
</dbReference>
<protein>
    <recommendedName>
        <fullName evidence="2 6">Adenine deaminase</fullName>
        <shortName evidence="6">Adenase</shortName>
        <shortName evidence="6">Adenine aminase</shortName>
        <ecNumber evidence="2 6">3.5.4.2</ecNumber>
    </recommendedName>
</protein>
<dbReference type="HAMAP" id="MF_01518">
    <property type="entry name" value="Adenine_deamin"/>
    <property type="match status" value="1"/>
</dbReference>
<sequence>MVHDESFLKRAIAAGKGAEKADLVLKNVTLLSVIDGSLTPTDIAIVGDRIVGTHATYEGLREIDAAGRIAVPGFIDTHLHVESSLVTPHEFDRCVLPHGVTTAICDPHEIANVLGAEGIRYFLACAEAVVMDLRVQLSSCVPATAFETSGARLEIADLLPFADHPKVIGLAEFMNFPGVLAGDDTVLAKLAAFQGGHIDGHSPLLSGLDLNGYLAARIRTDHEATNAREGREKLAKGMSVLIREGSVSKDLEALKGLVDANTSSFMALCTDDRNPLDIAEEGHLDHMIGRLIADLKTRDVPLHHAYRVASWSAANVFGLRDRGMLAPGWRADIVLLDDVEKCHVHSVVAGGRPVETEAFAARKSVAPVGLSSMKAKPVTADSFKVPAQNGPTPVIGVKAGLILTEHREMHLPVHEGGASIDTDQDAIKVAVVARHGINDNIGRGFVTGFGLKRGAIASSVGHDSHNICVVGADEADMAVAVNRLIALKGGFVVAEGGVVRAELALPIAGLMSHLPFGQVHNALLVLRAAARELGCTLPEPFLQVAFLPLPVIPHLKITDFGMFDVDRFALIE</sequence>
<dbReference type="Pfam" id="PF13382">
    <property type="entry name" value="Adenine_deam_C"/>
    <property type="match status" value="1"/>
</dbReference>
<dbReference type="GO" id="GO:0006146">
    <property type="term" value="P:adenine catabolic process"/>
    <property type="evidence" value="ECO:0007669"/>
    <property type="project" value="InterPro"/>
</dbReference>
<dbReference type="Pfam" id="PF01979">
    <property type="entry name" value="Amidohydro_1"/>
    <property type="match status" value="1"/>
</dbReference>
<evidence type="ECO:0000259" key="8">
    <source>
        <dbReference type="Pfam" id="PF13382"/>
    </source>
</evidence>
<accession>A0A2T5VFD5</accession>
<reference evidence="9 10" key="1">
    <citation type="submission" date="2018-04" db="EMBL/GenBank/DDBJ databases">
        <title>Genomic Encyclopedia of Archaeal and Bacterial Type Strains, Phase II (KMG-II): from individual species to whole genera.</title>
        <authorList>
            <person name="Goeker M."/>
        </authorList>
    </citation>
    <scope>NUCLEOTIDE SEQUENCE [LARGE SCALE GENOMIC DNA]</scope>
    <source>
        <strain evidence="9 10">DSM 23382</strain>
    </source>
</reference>
<keyword evidence="3 6" id="KW-0378">Hydrolase</keyword>
<feature type="domain" description="Adenine deaminase C-terminal" evidence="8">
    <location>
        <begin position="402"/>
        <end position="568"/>
    </location>
</feature>
<dbReference type="SUPFAM" id="SSF51338">
    <property type="entry name" value="Composite domain of metallo-dependent hydrolases"/>
    <property type="match status" value="1"/>
</dbReference>
<dbReference type="GO" id="GO:0000034">
    <property type="term" value="F:adenine deaminase activity"/>
    <property type="evidence" value="ECO:0007669"/>
    <property type="project" value="UniProtKB-UniRule"/>
</dbReference>
<dbReference type="PANTHER" id="PTHR11113">
    <property type="entry name" value="N-ACETYLGLUCOSAMINE-6-PHOSPHATE DEACETYLASE"/>
    <property type="match status" value="1"/>
</dbReference>
<evidence type="ECO:0000313" key="10">
    <source>
        <dbReference type="Proteomes" id="UP000244081"/>
    </source>
</evidence>
<evidence type="ECO:0000313" key="9">
    <source>
        <dbReference type="EMBL" id="PTW62458.1"/>
    </source>
</evidence>
<dbReference type="InterPro" id="IPR011059">
    <property type="entry name" value="Metal-dep_hydrolase_composite"/>
</dbReference>
<dbReference type="OrthoDB" id="9775607at2"/>
<gene>
    <name evidence="6" type="primary">ade</name>
    <name evidence="9" type="ORF">C8N35_101501</name>
</gene>
<evidence type="ECO:0000259" key="7">
    <source>
        <dbReference type="Pfam" id="PF01979"/>
    </source>
</evidence>
<keyword evidence="10" id="KW-1185">Reference proteome</keyword>
<evidence type="ECO:0000256" key="2">
    <source>
        <dbReference type="ARBA" id="ARBA00012782"/>
    </source>
</evidence>
<dbReference type="Gene3D" id="2.30.40.10">
    <property type="entry name" value="Urease, subunit C, domain 1"/>
    <property type="match status" value="1"/>
</dbReference>
<comment type="catalytic activity">
    <reaction evidence="5 6">
        <text>adenine + H2O + H(+) = hypoxanthine + NH4(+)</text>
        <dbReference type="Rhea" id="RHEA:23688"/>
        <dbReference type="ChEBI" id="CHEBI:15377"/>
        <dbReference type="ChEBI" id="CHEBI:15378"/>
        <dbReference type="ChEBI" id="CHEBI:16708"/>
        <dbReference type="ChEBI" id="CHEBI:17368"/>
        <dbReference type="ChEBI" id="CHEBI:28938"/>
        <dbReference type="EC" id="3.5.4.2"/>
    </reaction>
</comment>
<dbReference type="InterPro" id="IPR032466">
    <property type="entry name" value="Metal_Hydrolase"/>
</dbReference>
<organism evidence="9 10">
    <name type="scientific">Breoghania corrubedonensis</name>
    <dbReference type="NCBI Taxonomy" id="665038"/>
    <lineage>
        <taxon>Bacteria</taxon>
        <taxon>Pseudomonadati</taxon>
        <taxon>Pseudomonadota</taxon>
        <taxon>Alphaproteobacteria</taxon>
        <taxon>Hyphomicrobiales</taxon>
        <taxon>Stappiaceae</taxon>
        <taxon>Breoghania</taxon>
    </lineage>
</organism>
<evidence type="ECO:0000256" key="4">
    <source>
        <dbReference type="ARBA" id="ARBA00023211"/>
    </source>
</evidence>
<dbReference type="InterPro" id="IPR026912">
    <property type="entry name" value="Adenine_deam_C"/>
</dbReference>
<evidence type="ECO:0000256" key="3">
    <source>
        <dbReference type="ARBA" id="ARBA00022801"/>
    </source>
</evidence>
<evidence type="ECO:0000256" key="1">
    <source>
        <dbReference type="ARBA" id="ARBA00006773"/>
    </source>
</evidence>
<dbReference type="InterPro" id="IPR006680">
    <property type="entry name" value="Amidohydro-rel"/>
</dbReference>
<evidence type="ECO:0000256" key="5">
    <source>
        <dbReference type="ARBA" id="ARBA00047720"/>
    </source>
</evidence>
<dbReference type="Proteomes" id="UP000244081">
    <property type="component" value="Unassembled WGS sequence"/>
</dbReference>
<dbReference type="EMBL" id="QAYG01000001">
    <property type="protein sequence ID" value="PTW62458.1"/>
    <property type="molecule type" value="Genomic_DNA"/>
</dbReference>
<dbReference type="Gene3D" id="3.20.20.140">
    <property type="entry name" value="Metal-dependent hydrolases"/>
    <property type="match status" value="1"/>
</dbReference>
<keyword evidence="4 6" id="KW-0464">Manganese</keyword>
<dbReference type="PANTHER" id="PTHR11113:SF2">
    <property type="entry name" value="ADENINE DEAMINASE"/>
    <property type="match status" value="1"/>
</dbReference>
<evidence type="ECO:0000256" key="6">
    <source>
        <dbReference type="HAMAP-Rule" id="MF_01518"/>
    </source>
</evidence>
<dbReference type="InterPro" id="IPR006679">
    <property type="entry name" value="Adenine_deam"/>
</dbReference>
<proteinExistence type="inferred from homology"/>
<dbReference type="RefSeq" id="WP_107989025.1">
    <property type="nucleotide sequence ID" value="NZ_QAYG01000001.1"/>
</dbReference>